<dbReference type="Proteomes" id="UP000271603">
    <property type="component" value="Chromosome"/>
</dbReference>
<reference evidence="1 2" key="1">
    <citation type="submission" date="2018-12" db="EMBL/GenBank/DDBJ databases">
        <authorList>
            <consortium name="Pathogen Informatics"/>
        </authorList>
    </citation>
    <scope>NUCLEOTIDE SEQUENCE [LARGE SCALE GENOMIC DNA]</scope>
    <source>
        <strain evidence="1 2">NCTC9419</strain>
    </source>
</reference>
<protein>
    <submittedName>
        <fullName evidence="1">Uncharacterized protein</fullName>
    </submittedName>
</protein>
<sequence>MLYQQAARVMRAVAVLIDASDEAEIACPPYAITLLVNYLLAKYPRYIKSLMFPPFCILAECRDTHPHPYGFTMRILPARTSSPCVKIAI</sequence>
<organism evidence="1 2">
    <name type="scientific">Serratia rubidaea</name>
    <name type="common">Serratia marinorubra</name>
    <dbReference type="NCBI Taxonomy" id="61652"/>
    <lineage>
        <taxon>Bacteria</taxon>
        <taxon>Pseudomonadati</taxon>
        <taxon>Pseudomonadota</taxon>
        <taxon>Gammaproteobacteria</taxon>
        <taxon>Enterobacterales</taxon>
        <taxon>Yersiniaceae</taxon>
        <taxon>Serratia</taxon>
    </lineage>
</organism>
<dbReference type="AlphaFoldDB" id="A0A3S4JR22"/>
<gene>
    <name evidence="1" type="ORF">NCTC9419_02210</name>
</gene>
<name>A0A3S4JR22_SERRU</name>
<dbReference type="EMBL" id="LR134155">
    <property type="protein sequence ID" value="VEA70702.1"/>
    <property type="molecule type" value="Genomic_DNA"/>
</dbReference>
<evidence type="ECO:0000313" key="1">
    <source>
        <dbReference type="EMBL" id="VEA70702.1"/>
    </source>
</evidence>
<accession>A0A3S4JR22</accession>
<evidence type="ECO:0000313" key="2">
    <source>
        <dbReference type="Proteomes" id="UP000271603"/>
    </source>
</evidence>
<proteinExistence type="predicted"/>